<evidence type="ECO:0000313" key="5">
    <source>
        <dbReference type="EMBL" id="TKC00194.1"/>
    </source>
</evidence>
<dbReference type="InterPro" id="IPR000843">
    <property type="entry name" value="HTH_LacI"/>
</dbReference>
<organism evidence="5 6">
    <name type="scientific">Pedobacter cryophilus</name>
    <dbReference type="NCBI Taxonomy" id="2571271"/>
    <lineage>
        <taxon>Bacteria</taxon>
        <taxon>Pseudomonadati</taxon>
        <taxon>Bacteroidota</taxon>
        <taxon>Sphingobacteriia</taxon>
        <taxon>Sphingobacteriales</taxon>
        <taxon>Sphingobacteriaceae</taxon>
        <taxon>Pedobacter</taxon>
    </lineage>
</organism>
<dbReference type="OrthoDB" id="628703at2"/>
<gene>
    <name evidence="5" type="ORF">FA046_00490</name>
</gene>
<dbReference type="Proteomes" id="UP000308181">
    <property type="component" value="Unassembled WGS sequence"/>
</dbReference>
<dbReference type="SMART" id="SM00354">
    <property type="entry name" value="HTH_LACI"/>
    <property type="match status" value="1"/>
</dbReference>
<keyword evidence="2 5" id="KW-0238">DNA-binding</keyword>
<dbReference type="CDD" id="cd06307">
    <property type="entry name" value="PBP1_sugar_binding"/>
    <property type="match status" value="1"/>
</dbReference>
<sequence>MMKKNILTGVKEIARRANVSIGTVDRVIHNRTGVSETTKSNILAIMKELDYQPNILARRLASKKLLKFATLIPSMSKETEFWKAPLKGIEQAESEIKQYGIEIEKYFYDQNDKNSFVTQSKKILETEIDGLLVAPIFIEESLEFAKSCNQLKIPQVFINSDIPNESRLSYIGPDLFQSGYLSARLTNYALPESSKILIINISKGIDAYHHLLEKEEGFRAYFKNNKKNNEIIKIDIKQTDYDSIAIRISETLALNPDIKALFVTNSRVFSVAQYLEKSGIKDILLVGYDFLENSIEYLEKDIIAFLICQKPQEQAYKGIMSLYQKLVLNTEVENTYYMPIDIITKENYKFYRN</sequence>
<dbReference type="PANTHER" id="PTHR30146">
    <property type="entry name" value="LACI-RELATED TRANSCRIPTIONAL REPRESSOR"/>
    <property type="match status" value="1"/>
</dbReference>
<dbReference type="PROSITE" id="PS50932">
    <property type="entry name" value="HTH_LACI_2"/>
    <property type="match status" value="1"/>
</dbReference>
<dbReference type="InterPro" id="IPR025997">
    <property type="entry name" value="SBP_2_dom"/>
</dbReference>
<dbReference type="GO" id="GO:0000976">
    <property type="term" value="F:transcription cis-regulatory region binding"/>
    <property type="evidence" value="ECO:0007669"/>
    <property type="project" value="TreeGrafter"/>
</dbReference>
<evidence type="ECO:0000259" key="4">
    <source>
        <dbReference type="PROSITE" id="PS50932"/>
    </source>
</evidence>
<protein>
    <submittedName>
        <fullName evidence="5">LacI family DNA-binding transcriptional regulator</fullName>
    </submittedName>
</protein>
<dbReference type="SUPFAM" id="SSF53822">
    <property type="entry name" value="Periplasmic binding protein-like I"/>
    <property type="match status" value="1"/>
</dbReference>
<dbReference type="PROSITE" id="PS00356">
    <property type="entry name" value="HTH_LACI_1"/>
    <property type="match status" value="1"/>
</dbReference>
<evidence type="ECO:0000256" key="3">
    <source>
        <dbReference type="ARBA" id="ARBA00023163"/>
    </source>
</evidence>
<dbReference type="Pfam" id="PF00356">
    <property type="entry name" value="LacI"/>
    <property type="match status" value="1"/>
</dbReference>
<feature type="domain" description="HTH lacI-type" evidence="4">
    <location>
        <begin position="8"/>
        <end position="62"/>
    </location>
</feature>
<keyword evidence="6" id="KW-1185">Reference proteome</keyword>
<name>A0A4U1C6E6_9SPHI</name>
<dbReference type="Gene3D" id="1.10.260.40">
    <property type="entry name" value="lambda repressor-like DNA-binding domains"/>
    <property type="match status" value="1"/>
</dbReference>
<keyword evidence="3" id="KW-0804">Transcription</keyword>
<accession>A0A4U1C6E6</accession>
<evidence type="ECO:0000313" key="6">
    <source>
        <dbReference type="Proteomes" id="UP000308181"/>
    </source>
</evidence>
<dbReference type="Pfam" id="PF13407">
    <property type="entry name" value="Peripla_BP_4"/>
    <property type="match status" value="1"/>
</dbReference>
<dbReference type="EMBL" id="SWBP01000001">
    <property type="protein sequence ID" value="TKC00194.1"/>
    <property type="molecule type" value="Genomic_DNA"/>
</dbReference>
<comment type="caution">
    <text evidence="5">The sequence shown here is derived from an EMBL/GenBank/DDBJ whole genome shotgun (WGS) entry which is preliminary data.</text>
</comment>
<dbReference type="InterPro" id="IPR010982">
    <property type="entry name" value="Lambda_DNA-bd_dom_sf"/>
</dbReference>
<keyword evidence="1" id="KW-0805">Transcription regulation</keyword>
<reference evidence="5 6" key="1">
    <citation type="submission" date="2019-04" db="EMBL/GenBank/DDBJ databases">
        <title>Pedobacter sp. AR-3-17 sp. nov., isolated from Arctic soil.</title>
        <authorList>
            <person name="Dahal R.H."/>
            <person name="Kim D.-U."/>
        </authorList>
    </citation>
    <scope>NUCLEOTIDE SEQUENCE [LARGE SCALE GENOMIC DNA]</scope>
    <source>
        <strain evidence="5 6">AR-3-17</strain>
    </source>
</reference>
<dbReference type="PANTHER" id="PTHR30146:SF144">
    <property type="entry name" value="LACI-FAMILY TRANSCRIPTION REGULATOR"/>
    <property type="match status" value="1"/>
</dbReference>
<dbReference type="CDD" id="cd01392">
    <property type="entry name" value="HTH_LacI"/>
    <property type="match status" value="1"/>
</dbReference>
<dbReference type="Gene3D" id="3.40.50.2300">
    <property type="match status" value="2"/>
</dbReference>
<evidence type="ECO:0000256" key="2">
    <source>
        <dbReference type="ARBA" id="ARBA00023125"/>
    </source>
</evidence>
<proteinExistence type="predicted"/>
<dbReference type="InterPro" id="IPR028082">
    <property type="entry name" value="Peripla_BP_I"/>
</dbReference>
<dbReference type="AlphaFoldDB" id="A0A4U1C6E6"/>
<dbReference type="SUPFAM" id="SSF47413">
    <property type="entry name" value="lambda repressor-like DNA-binding domains"/>
    <property type="match status" value="1"/>
</dbReference>
<evidence type="ECO:0000256" key="1">
    <source>
        <dbReference type="ARBA" id="ARBA00023015"/>
    </source>
</evidence>
<dbReference type="GO" id="GO:0003700">
    <property type="term" value="F:DNA-binding transcription factor activity"/>
    <property type="evidence" value="ECO:0007669"/>
    <property type="project" value="TreeGrafter"/>
</dbReference>